<reference evidence="1" key="2">
    <citation type="submission" date="2021-09" db="EMBL/GenBank/DDBJ databases">
        <authorList>
            <person name="Jia N."/>
            <person name="Wang J."/>
            <person name="Shi W."/>
            <person name="Du L."/>
            <person name="Sun Y."/>
            <person name="Zhan W."/>
            <person name="Jiang J."/>
            <person name="Wang Q."/>
            <person name="Zhang B."/>
            <person name="Ji P."/>
            <person name="Sakyi L.B."/>
            <person name="Cui X."/>
            <person name="Yuan T."/>
            <person name="Jiang B."/>
            <person name="Yang W."/>
            <person name="Lam T.T.-Y."/>
            <person name="Chang Q."/>
            <person name="Ding S."/>
            <person name="Wang X."/>
            <person name="Zhu J."/>
            <person name="Ruan X."/>
            <person name="Zhao L."/>
            <person name="Wei J."/>
            <person name="Que T."/>
            <person name="Du C."/>
            <person name="Cheng J."/>
            <person name="Dai P."/>
            <person name="Han X."/>
            <person name="Huang E."/>
            <person name="Gao Y."/>
            <person name="Liu J."/>
            <person name="Shao H."/>
            <person name="Ye R."/>
            <person name="Li L."/>
            <person name="Wei W."/>
            <person name="Wang X."/>
            <person name="Wang C."/>
            <person name="Huo Q."/>
            <person name="Li W."/>
            <person name="Guo W."/>
            <person name="Chen H."/>
            <person name="Chen S."/>
            <person name="Zhou L."/>
            <person name="Zhou L."/>
            <person name="Ni X."/>
            <person name="Tian J."/>
            <person name="Zhou Y."/>
            <person name="Sheng Y."/>
            <person name="Liu T."/>
            <person name="Pan Y."/>
            <person name="Xia L."/>
            <person name="Li J."/>
            <person name="Zhao F."/>
            <person name="Cao W."/>
        </authorList>
    </citation>
    <scope>NUCLEOTIDE SEQUENCE</scope>
    <source>
        <strain evidence="1">Rmic-2018</strain>
        <tissue evidence="1">Larvae</tissue>
    </source>
</reference>
<organism evidence="1 2">
    <name type="scientific">Rhipicephalus microplus</name>
    <name type="common">Cattle tick</name>
    <name type="synonym">Boophilus microplus</name>
    <dbReference type="NCBI Taxonomy" id="6941"/>
    <lineage>
        <taxon>Eukaryota</taxon>
        <taxon>Metazoa</taxon>
        <taxon>Ecdysozoa</taxon>
        <taxon>Arthropoda</taxon>
        <taxon>Chelicerata</taxon>
        <taxon>Arachnida</taxon>
        <taxon>Acari</taxon>
        <taxon>Parasitiformes</taxon>
        <taxon>Ixodida</taxon>
        <taxon>Ixodoidea</taxon>
        <taxon>Ixodidae</taxon>
        <taxon>Rhipicephalinae</taxon>
        <taxon>Rhipicephalus</taxon>
        <taxon>Boophilus</taxon>
    </lineage>
</organism>
<protein>
    <submittedName>
        <fullName evidence="1">Uncharacterized protein</fullName>
    </submittedName>
</protein>
<comment type="caution">
    <text evidence="1">The sequence shown here is derived from an EMBL/GenBank/DDBJ whole genome shotgun (WGS) entry which is preliminary data.</text>
</comment>
<name>A0A9J6E266_RHIMP</name>
<dbReference type="EMBL" id="JABSTU010000006">
    <property type="protein sequence ID" value="KAH8028128.1"/>
    <property type="molecule type" value="Genomic_DNA"/>
</dbReference>
<dbReference type="Proteomes" id="UP000821866">
    <property type="component" value="Chromosome 4"/>
</dbReference>
<evidence type="ECO:0000313" key="1">
    <source>
        <dbReference type="EMBL" id="KAH8028128.1"/>
    </source>
</evidence>
<evidence type="ECO:0000313" key="2">
    <source>
        <dbReference type="Proteomes" id="UP000821866"/>
    </source>
</evidence>
<keyword evidence="2" id="KW-1185">Reference proteome</keyword>
<gene>
    <name evidence="1" type="ORF">HPB51_013175</name>
</gene>
<reference evidence="1" key="1">
    <citation type="journal article" date="2020" name="Cell">
        <title>Large-Scale Comparative Analyses of Tick Genomes Elucidate Their Genetic Diversity and Vector Capacities.</title>
        <authorList>
            <consortium name="Tick Genome and Microbiome Consortium (TIGMIC)"/>
            <person name="Jia N."/>
            <person name="Wang J."/>
            <person name="Shi W."/>
            <person name="Du L."/>
            <person name="Sun Y."/>
            <person name="Zhan W."/>
            <person name="Jiang J.F."/>
            <person name="Wang Q."/>
            <person name="Zhang B."/>
            <person name="Ji P."/>
            <person name="Bell-Sakyi L."/>
            <person name="Cui X.M."/>
            <person name="Yuan T.T."/>
            <person name="Jiang B.G."/>
            <person name="Yang W.F."/>
            <person name="Lam T.T."/>
            <person name="Chang Q.C."/>
            <person name="Ding S.J."/>
            <person name="Wang X.J."/>
            <person name="Zhu J.G."/>
            <person name="Ruan X.D."/>
            <person name="Zhao L."/>
            <person name="Wei J.T."/>
            <person name="Ye R.Z."/>
            <person name="Que T.C."/>
            <person name="Du C.H."/>
            <person name="Zhou Y.H."/>
            <person name="Cheng J.X."/>
            <person name="Dai P.F."/>
            <person name="Guo W.B."/>
            <person name="Han X.H."/>
            <person name="Huang E.J."/>
            <person name="Li L.F."/>
            <person name="Wei W."/>
            <person name="Gao Y.C."/>
            <person name="Liu J.Z."/>
            <person name="Shao H.Z."/>
            <person name="Wang X."/>
            <person name="Wang C.C."/>
            <person name="Yang T.C."/>
            <person name="Huo Q.B."/>
            <person name="Li W."/>
            <person name="Chen H.Y."/>
            <person name="Chen S.E."/>
            <person name="Zhou L.G."/>
            <person name="Ni X.B."/>
            <person name="Tian J.H."/>
            <person name="Sheng Y."/>
            <person name="Liu T."/>
            <person name="Pan Y.S."/>
            <person name="Xia L.Y."/>
            <person name="Li J."/>
            <person name="Zhao F."/>
            <person name="Cao W.C."/>
        </authorList>
    </citation>
    <scope>NUCLEOTIDE SEQUENCE</scope>
    <source>
        <strain evidence="1">Rmic-2018</strain>
    </source>
</reference>
<proteinExistence type="predicted"/>
<dbReference type="AlphaFoldDB" id="A0A9J6E266"/>
<accession>A0A9J6E266</accession>
<sequence length="371" mass="42551">MDLEDDRSKQDGRCRVSAGAFRSNSHPSFSRVDAARTVHRRRLVATRSMPQWKTLTQVFTECLRRRACLSSLVHFSGYGVNFCMQRYFSESDHMTYWISCALDRKRYMAVRAPNYNAERLLGDDNLWHWALLDHPHVLSVLAVAAIAPGIQVYLITLAPEDGLEHFTGIMAVRDLCVHELHLRKFLCQLCSTLVYLRASYESRQDEDLPATSSVSHHRRSSPRDALTIHRLRNHLLAAHSDQHYDRINDRPSYPQVHRSSARWTCTGLVRPVRVPRYRCILVGTGDGYELQRLCHRVFRLLQLHLRRTDRVLNKGLVWNRRCFDITSLPGSLWSLLLRLDHKLAAVYAAIPATEDAATAFSIAVAGGTRLQ</sequence>